<evidence type="ECO:0000313" key="2">
    <source>
        <dbReference type="Proteomes" id="UP001243757"/>
    </source>
</evidence>
<reference evidence="1 2" key="1">
    <citation type="submission" date="2023-05" db="EMBL/GenBank/DDBJ databases">
        <title>Pseudodonghicola sp. nov.</title>
        <authorList>
            <person name="Huang J."/>
        </authorList>
    </citation>
    <scope>NUCLEOTIDE SEQUENCE [LARGE SCALE GENOMIC DNA]</scope>
    <source>
        <strain evidence="1 2">IC7</strain>
    </source>
</reference>
<keyword evidence="2" id="KW-1185">Reference proteome</keyword>
<protein>
    <submittedName>
        <fullName evidence="1">Type I-E CRISPR-associated protein Cas6/Cse3/CasE</fullName>
    </submittedName>
</protein>
<name>A0ABT7EVU6_9RHOB</name>
<gene>
    <name evidence="1" type="ORF">QO033_02230</name>
</gene>
<dbReference type="SUPFAM" id="SSF117987">
    <property type="entry name" value="CRISPR-associated protein"/>
    <property type="match status" value="1"/>
</dbReference>
<dbReference type="SMART" id="SM01101">
    <property type="entry name" value="CRISPR_assoc"/>
    <property type="match status" value="1"/>
</dbReference>
<dbReference type="EMBL" id="JASNJD010000001">
    <property type="protein sequence ID" value="MDK3016474.1"/>
    <property type="molecule type" value="Genomic_DNA"/>
</dbReference>
<accession>A0ABT7EVU6</accession>
<comment type="caution">
    <text evidence="1">The sequence shown here is derived from an EMBL/GenBank/DDBJ whole genome shotgun (WGS) entry which is preliminary data.</text>
</comment>
<proteinExistence type="predicted"/>
<dbReference type="Gene3D" id="3.30.70.1210">
    <property type="entry name" value="Crispr-associated protein, domain 2"/>
    <property type="match status" value="1"/>
</dbReference>
<sequence>MSLHLIELPLDLAALNRWAGARGIGRQGFDEGLALHHLLGEVFGPAVLQPFRLMVAPRARSGTLYGYADRGADGLRSAAAPVIGPSEAGVIRLDRLRSVPRPAATWSEGMRLGFDVRLRPVVRLASAIGGEGAGFAKGAELDAFLAETLRLGTARPRETVYLDWLSARLAGVAELEPETSRMASFRRLRSRRGGKRVEGPEITVHGTLRIADPAGFADLLARGVGRHRAYGYGMLLLRPPQRRN</sequence>
<organism evidence="1 2">
    <name type="scientific">Pseudodonghicola flavimaris</name>
    <dbReference type="NCBI Taxonomy" id="3050036"/>
    <lineage>
        <taxon>Bacteria</taxon>
        <taxon>Pseudomonadati</taxon>
        <taxon>Pseudomonadota</taxon>
        <taxon>Alphaproteobacteria</taxon>
        <taxon>Rhodobacterales</taxon>
        <taxon>Paracoccaceae</taxon>
        <taxon>Pseudodonghicola</taxon>
    </lineage>
</organism>
<dbReference type="RefSeq" id="WP_284479286.1">
    <property type="nucleotide sequence ID" value="NZ_JASNJD010000001.1"/>
</dbReference>
<dbReference type="Proteomes" id="UP001243757">
    <property type="component" value="Unassembled WGS sequence"/>
</dbReference>
<evidence type="ECO:0000313" key="1">
    <source>
        <dbReference type="EMBL" id="MDK3016474.1"/>
    </source>
</evidence>
<dbReference type="InterPro" id="IPR010179">
    <property type="entry name" value="CRISPR-assoc_prot_Cse3"/>
</dbReference>
<dbReference type="Pfam" id="PF08798">
    <property type="entry name" value="CRISPR_assoc"/>
    <property type="match status" value="1"/>
</dbReference>